<accession>A0A4R0NGD8</accession>
<dbReference type="OrthoDB" id="917674at2"/>
<gene>
    <name evidence="2" type="ORF">EZ444_05900</name>
</gene>
<name>A0A4R0NGD8_9SPHI</name>
<keyword evidence="3" id="KW-1185">Reference proteome</keyword>
<protein>
    <submittedName>
        <fullName evidence="2">Uncharacterized protein</fullName>
    </submittedName>
</protein>
<comment type="caution">
    <text evidence="2">The sequence shown here is derived from an EMBL/GenBank/DDBJ whole genome shotgun (WGS) entry which is preliminary data.</text>
</comment>
<proteinExistence type="predicted"/>
<dbReference type="Proteomes" id="UP000291117">
    <property type="component" value="Unassembled WGS sequence"/>
</dbReference>
<evidence type="ECO:0000313" key="2">
    <source>
        <dbReference type="EMBL" id="TCC98807.1"/>
    </source>
</evidence>
<reference evidence="2 3" key="1">
    <citation type="submission" date="2019-02" db="EMBL/GenBank/DDBJ databases">
        <title>Pedobacter sp. RP-3-8 sp. nov., isolated from Arctic soil.</title>
        <authorList>
            <person name="Dahal R.H."/>
        </authorList>
    </citation>
    <scope>NUCLEOTIDE SEQUENCE [LARGE SCALE GENOMIC DNA]</scope>
    <source>
        <strain evidence="2 3">RP-3-8</strain>
    </source>
</reference>
<organism evidence="2 3">
    <name type="scientific">Pedobacter hiemivivus</name>
    <dbReference type="NCBI Taxonomy" id="2530454"/>
    <lineage>
        <taxon>Bacteria</taxon>
        <taxon>Pseudomonadati</taxon>
        <taxon>Bacteroidota</taxon>
        <taxon>Sphingobacteriia</taxon>
        <taxon>Sphingobacteriales</taxon>
        <taxon>Sphingobacteriaceae</taxon>
        <taxon>Pedobacter</taxon>
    </lineage>
</organism>
<dbReference type="EMBL" id="SJSM01000002">
    <property type="protein sequence ID" value="TCC98807.1"/>
    <property type="molecule type" value="Genomic_DNA"/>
</dbReference>
<dbReference type="AlphaFoldDB" id="A0A4R0NGD8"/>
<evidence type="ECO:0000313" key="3">
    <source>
        <dbReference type="Proteomes" id="UP000291117"/>
    </source>
</evidence>
<dbReference type="RefSeq" id="WP_131607787.1">
    <property type="nucleotide sequence ID" value="NZ_SJSM01000002.1"/>
</dbReference>
<feature type="region of interest" description="Disordered" evidence="1">
    <location>
        <begin position="1"/>
        <end position="29"/>
    </location>
</feature>
<evidence type="ECO:0000256" key="1">
    <source>
        <dbReference type="SAM" id="MobiDB-lite"/>
    </source>
</evidence>
<sequence length="368" mass="42776">METLSANRRIRNRSKQSAGLGTDQKRQAQRRTTQFCGSDFLRAHFPRLNSAVYPGLQNTSLVEREFFNSLSNLEKLYGFLADRDEGLSYPQNMTSTFQSATGQMAKISNLKLAIMRGEGHTATVATVKDFDTRTTLYYIPVEPLFDMLNDNSKVEPAELLLSIFAYLYQVHHVAYYAEKGNYMHYIYKTLEDWILADFEEDSEQADAHLEHFAYLNHSGNELLEKISDPAQLKLFSSRLSAFKPQTKAENELLETAKQAFDLFSKYPSRSVLEAVRYDILPREAYEDNQCISPDQYISFYWSNEDSLYDELWQTINEQLAEYCMIAEPSALQYFDKPQKKEHHNHDFEIRFFDLLNRLADTLTDLNHE</sequence>